<name>A0A8J7IWZ5_9CYAN</name>
<organism evidence="6 7">
    <name type="scientific">Lusitaniella coriacea LEGE 07157</name>
    <dbReference type="NCBI Taxonomy" id="945747"/>
    <lineage>
        <taxon>Bacteria</taxon>
        <taxon>Bacillati</taxon>
        <taxon>Cyanobacteriota</taxon>
        <taxon>Cyanophyceae</taxon>
        <taxon>Spirulinales</taxon>
        <taxon>Lusitaniellaceae</taxon>
        <taxon>Lusitaniella</taxon>
    </lineage>
</organism>
<dbReference type="InterPro" id="IPR004474">
    <property type="entry name" value="LytR_CpsA_psr"/>
</dbReference>
<dbReference type="NCBIfam" id="TIGR00350">
    <property type="entry name" value="lytR_cpsA_psr"/>
    <property type="match status" value="1"/>
</dbReference>
<protein>
    <submittedName>
        <fullName evidence="6">LCP family protein</fullName>
    </submittedName>
</protein>
<sequence>MSVQKIPPQSRPRKTSIRPTARKDYARQHRRRWLVIGAGLAAVGVVSAAAGALLAFSLSATPLRQSQLSPEEEAVFQDEAISTQNLKLPSLTRPVNILFIGTKVLSSDIDRSTEKELGYDALVNSFDGLADTMLLLRFDPTKDKLAIISIPRDTKTRIKGHGITKINNANYYGGPALTAKTISDLLEGVQIDRYVRVNVQGVEKLIDALGGVEVYVPKDMKYTDQTQHLYIDLKEGEQRLDGDKAMQFLRFRYDKYGDIGRVQRQQALIRATIEQALKPSTLVRIPKILKIIQSHIDTNLSVEELVALAGFAAHTERSKVEMTIVPGDFNGTGQNGVSYWLPNRRKIREVMAQYFDRGYNEVTSTLPSALSVAIQDSTGQPEAVRSLLTMLQNAGYQNVYVDADWHEPLEMTRVIAQKGDRESAETLQTNLGFGEVRVESTGILSSDLTIQLGKDWLDREDSQSLLPNGL</sequence>
<dbReference type="PANTHER" id="PTHR33392">
    <property type="entry name" value="POLYISOPRENYL-TEICHOIC ACID--PEPTIDOGLYCAN TEICHOIC ACID TRANSFERASE TAGU"/>
    <property type="match status" value="1"/>
</dbReference>
<comment type="caution">
    <text evidence="6">The sequence shown here is derived from an EMBL/GenBank/DDBJ whole genome shotgun (WGS) entry which is preliminary data.</text>
</comment>
<evidence type="ECO:0000256" key="1">
    <source>
        <dbReference type="ARBA" id="ARBA00006068"/>
    </source>
</evidence>
<keyword evidence="3" id="KW-0472">Membrane</keyword>
<feature type="transmembrane region" description="Helical" evidence="3">
    <location>
        <begin position="33"/>
        <end position="58"/>
    </location>
</feature>
<dbReference type="PANTHER" id="PTHR33392:SF6">
    <property type="entry name" value="POLYISOPRENYL-TEICHOIC ACID--PEPTIDOGLYCAN TEICHOIC ACID TRANSFERASE TAGU"/>
    <property type="match status" value="1"/>
</dbReference>
<comment type="similarity">
    <text evidence="1">Belongs to the LytR/CpsA/Psr (LCP) family.</text>
</comment>
<feature type="domain" description="LytR/CpsA/Psr regulator C-terminal" evidence="5">
    <location>
        <begin position="370"/>
        <end position="456"/>
    </location>
</feature>
<feature type="domain" description="Cell envelope-related transcriptional attenuator" evidence="4">
    <location>
        <begin position="130"/>
        <end position="276"/>
    </location>
</feature>
<accession>A0A8J7IWZ5</accession>
<evidence type="ECO:0000313" key="6">
    <source>
        <dbReference type="EMBL" id="MBE9118393.1"/>
    </source>
</evidence>
<dbReference type="Pfam" id="PF03816">
    <property type="entry name" value="LytR_cpsA_psr"/>
    <property type="match status" value="1"/>
</dbReference>
<dbReference type="Gene3D" id="3.40.630.190">
    <property type="entry name" value="LCP protein"/>
    <property type="match status" value="1"/>
</dbReference>
<evidence type="ECO:0000313" key="7">
    <source>
        <dbReference type="Proteomes" id="UP000654482"/>
    </source>
</evidence>
<dbReference type="Proteomes" id="UP000654482">
    <property type="component" value="Unassembled WGS sequence"/>
</dbReference>
<dbReference type="Pfam" id="PF13399">
    <property type="entry name" value="LytR_C"/>
    <property type="match status" value="1"/>
</dbReference>
<proteinExistence type="inferred from homology"/>
<dbReference type="AlphaFoldDB" id="A0A8J7IWZ5"/>
<keyword evidence="3" id="KW-0812">Transmembrane</keyword>
<dbReference type="EMBL" id="JADEWZ010000045">
    <property type="protein sequence ID" value="MBE9118393.1"/>
    <property type="molecule type" value="Genomic_DNA"/>
</dbReference>
<gene>
    <name evidence="6" type="ORF">IQ249_21100</name>
</gene>
<evidence type="ECO:0000256" key="3">
    <source>
        <dbReference type="SAM" id="Phobius"/>
    </source>
</evidence>
<reference evidence="6" key="1">
    <citation type="submission" date="2020-10" db="EMBL/GenBank/DDBJ databases">
        <authorList>
            <person name="Castelo-Branco R."/>
            <person name="Eusebio N."/>
            <person name="Adriana R."/>
            <person name="Vieira A."/>
            <person name="Brugerolle De Fraissinette N."/>
            <person name="Rezende De Castro R."/>
            <person name="Schneider M.P."/>
            <person name="Vasconcelos V."/>
            <person name="Leao P.N."/>
        </authorList>
    </citation>
    <scope>NUCLEOTIDE SEQUENCE</scope>
    <source>
        <strain evidence="6">LEGE 07157</strain>
    </source>
</reference>
<evidence type="ECO:0000259" key="4">
    <source>
        <dbReference type="Pfam" id="PF03816"/>
    </source>
</evidence>
<evidence type="ECO:0000256" key="2">
    <source>
        <dbReference type="SAM" id="MobiDB-lite"/>
    </source>
</evidence>
<keyword evidence="3" id="KW-1133">Transmembrane helix</keyword>
<evidence type="ECO:0000259" key="5">
    <source>
        <dbReference type="Pfam" id="PF13399"/>
    </source>
</evidence>
<dbReference type="InterPro" id="IPR027381">
    <property type="entry name" value="LytR/CpsA/Psr_C"/>
</dbReference>
<keyword evidence="7" id="KW-1185">Reference proteome</keyword>
<dbReference type="InterPro" id="IPR050922">
    <property type="entry name" value="LytR/CpsA/Psr_CW_biosynth"/>
</dbReference>
<feature type="region of interest" description="Disordered" evidence="2">
    <location>
        <begin position="1"/>
        <end position="24"/>
    </location>
</feature>
<dbReference type="RefSeq" id="WP_194031476.1">
    <property type="nucleotide sequence ID" value="NZ_JADEWZ010000045.1"/>
</dbReference>